<evidence type="ECO:0000313" key="6">
    <source>
        <dbReference type="Proteomes" id="UP000178650"/>
    </source>
</evidence>
<evidence type="ECO:0000256" key="1">
    <source>
        <dbReference type="ARBA" id="ARBA00022729"/>
    </source>
</evidence>
<comment type="caution">
    <text evidence="5">The sequence shown here is derived from an EMBL/GenBank/DDBJ whole genome shotgun (WGS) entry which is preliminary data.</text>
</comment>
<reference evidence="5 6" key="1">
    <citation type="journal article" date="2016" name="Nat. Commun.">
        <title>Thousands of microbial genomes shed light on interconnected biogeochemical processes in an aquifer system.</title>
        <authorList>
            <person name="Anantharaman K."/>
            <person name="Brown C.T."/>
            <person name="Hug L.A."/>
            <person name="Sharon I."/>
            <person name="Castelle C.J."/>
            <person name="Probst A.J."/>
            <person name="Thomas B.C."/>
            <person name="Singh A."/>
            <person name="Wilkins M.J."/>
            <person name="Karaoz U."/>
            <person name="Brodie E.L."/>
            <person name="Williams K.H."/>
            <person name="Hubbard S.S."/>
            <person name="Banfield J.F."/>
        </authorList>
    </citation>
    <scope>NUCLEOTIDE SEQUENCE [LARGE SCALE GENOMIC DNA]</scope>
</reference>
<dbReference type="Proteomes" id="UP000178650">
    <property type="component" value="Unassembled WGS sequence"/>
</dbReference>
<keyword evidence="2" id="KW-1015">Disulfide bond</keyword>
<dbReference type="InterPro" id="IPR018765">
    <property type="entry name" value="DUF2341"/>
</dbReference>
<keyword evidence="3" id="KW-0472">Membrane</keyword>
<sequence length="558" mass="60613">MNKTRGFTIIEAIVVVSIFNVLMFALIAMLLNIFQAPKAETAAINQIDQARAVSNKFITEIRSAISCAGGASPIESATDNQVIFCIDSRRLDINPQLDIDKIRYYVTGSVLYKGVTSPSFNGSGYVYTSAEQIKAVLSNLDTISNDPIFYYYSNTYDGSGNPMPQPITAMASVQFIKISLPIVKQKLNPASSEEKLAGWSYRKKITIDTANVDTDLTYFPLYVKIANDAEIGSSAQSDGDDIRFTLADGTTLLDYEKESWVGGGGNPVTANFWVKVPVISGSTDTDIYVYYGNIDAEDDQDAINVWNGNFASVWHLKETGSATVGDYKDSTNNANNSTSTISQPVVTSSGKIAMAENFSSQYILVPHSNSIATSNVSVSLWVKTSDLVGDRVMLSKGTGANRSYWFYENNGLRFYMRNASSSNIPEGSIANNNWHYVVGTFDGTNLRIYLDGVAQGSPLSASSVSDSGENLGINAYGNGSYSGGVKVLDEVRISNTARSAQWIKFEYYNMNEADAELNFSTEETVEAGSFIEQAMKNTFTITAGATIRSLRSANGLGQ</sequence>
<evidence type="ECO:0000259" key="4">
    <source>
        <dbReference type="SMART" id="SM00560"/>
    </source>
</evidence>
<evidence type="ECO:0000256" key="2">
    <source>
        <dbReference type="ARBA" id="ARBA00023157"/>
    </source>
</evidence>
<dbReference type="Pfam" id="PF13385">
    <property type="entry name" value="Laminin_G_3"/>
    <property type="match status" value="1"/>
</dbReference>
<accession>A0A1G2IW76</accession>
<dbReference type="AlphaFoldDB" id="A0A1G2IW76"/>
<dbReference type="EMBL" id="MHPJ01000009">
    <property type="protein sequence ID" value="OGZ79075.1"/>
    <property type="molecule type" value="Genomic_DNA"/>
</dbReference>
<proteinExistence type="predicted"/>
<dbReference type="InterPro" id="IPR012902">
    <property type="entry name" value="N_methyl_site"/>
</dbReference>
<dbReference type="Gene3D" id="2.60.120.200">
    <property type="match status" value="1"/>
</dbReference>
<dbReference type="InterPro" id="IPR013320">
    <property type="entry name" value="ConA-like_dom_sf"/>
</dbReference>
<keyword evidence="3" id="KW-1133">Transmembrane helix</keyword>
<gene>
    <name evidence="5" type="ORF">A2358_03755</name>
</gene>
<keyword evidence="3" id="KW-0812">Transmembrane</keyword>
<organism evidence="5 6">
    <name type="scientific">Candidatus Staskawiczbacteria bacterium RIFOXYB1_FULL_37_44</name>
    <dbReference type="NCBI Taxonomy" id="1802223"/>
    <lineage>
        <taxon>Bacteria</taxon>
        <taxon>Candidatus Staskawicziibacteriota</taxon>
    </lineage>
</organism>
<dbReference type="SMART" id="SM00560">
    <property type="entry name" value="LamGL"/>
    <property type="match status" value="1"/>
</dbReference>
<dbReference type="SUPFAM" id="SSF49899">
    <property type="entry name" value="Concanavalin A-like lectins/glucanases"/>
    <property type="match status" value="1"/>
</dbReference>
<name>A0A1G2IW76_9BACT</name>
<evidence type="ECO:0000256" key="3">
    <source>
        <dbReference type="SAM" id="Phobius"/>
    </source>
</evidence>
<feature type="transmembrane region" description="Helical" evidence="3">
    <location>
        <begin position="12"/>
        <end position="34"/>
    </location>
</feature>
<dbReference type="STRING" id="1802223.A2358_03755"/>
<keyword evidence="1" id="KW-0732">Signal</keyword>
<protein>
    <recommendedName>
        <fullName evidence="4">LamG-like jellyroll fold domain-containing protein</fullName>
    </recommendedName>
</protein>
<dbReference type="Pfam" id="PF07963">
    <property type="entry name" value="N_methyl"/>
    <property type="match status" value="1"/>
</dbReference>
<evidence type="ECO:0000313" key="5">
    <source>
        <dbReference type="EMBL" id="OGZ79075.1"/>
    </source>
</evidence>
<dbReference type="Pfam" id="PF10102">
    <property type="entry name" value="DUF2341"/>
    <property type="match status" value="1"/>
</dbReference>
<feature type="domain" description="LamG-like jellyroll fold" evidence="4">
    <location>
        <begin position="374"/>
        <end position="501"/>
    </location>
</feature>
<dbReference type="InterPro" id="IPR006558">
    <property type="entry name" value="LamG-like"/>
</dbReference>